<sequence length="33" mass="4010">MQLKKKSLKGFSYSGEGFVRIFSFFYYIDEVFF</sequence>
<name>A0A449I6B4_9BACE</name>
<evidence type="ECO:0000313" key="1">
    <source>
        <dbReference type="EMBL" id="VFB14950.1"/>
    </source>
</evidence>
<proteinExistence type="predicted"/>
<reference evidence="1 2" key="1">
    <citation type="submission" date="2019-02" db="EMBL/GenBank/DDBJ databases">
        <authorList>
            <consortium name="Pathogen Informatics"/>
        </authorList>
    </citation>
    <scope>NUCLEOTIDE SEQUENCE [LARGE SCALE GENOMIC DNA]</scope>
    <source>
        <strain evidence="1 2">3012STDY7078512</strain>
    </source>
</reference>
<accession>A0A449I6B4</accession>
<organism evidence="1 2">
    <name type="scientific">Prevotella heparinolytica</name>
    <dbReference type="NCBI Taxonomy" id="28113"/>
    <lineage>
        <taxon>Bacteria</taxon>
        <taxon>Pseudomonadati</taxon>
        <taxon>Bacteroidota</taxon>
        <taxon>Bacteroidia</taxon>
        <taxon>Bacteroidales</taxon>
        <taxon>Bacteroidaceae</taxon>
        <taxon>Bacteroides</taxon>
    </lineage>
</organism>
<protein>
    <submittedName>
        <fullName evidence="1">Uncharacterized protein</fullName>
    </submittedName>
</protein>
<dbReference type="AlphaFoldDB" id="A0A449I6B4"/>
<dbReference type="EMBL" id="CAACYH010000004">
    <property type="protein sequence ID" value="VFB14950.1"/>
    <property type="molecule type" value="Genomic_DNA"/>
</dbReference>
<gene>
    <name evidence="1" type="ORF">NCTC7812_02520</name>
</gene>
<dbReference type="Proteomes" id="UP000396835">
    <property type="component" value="Unassembled WGS sequence"/>
</dbReference>
<evidence type="ECO:0000313" key="2">
    <source>
        <dbReference type="Proteomes" id="UP000396835"/>
    </source>
</evidence>